<dbReference type="Proteomes" id="UP000054516">
    <property type="component" value="Unassembled WGS sequence"/>
</dbReference>
<gene>
    <name evidence="1" type="ORF">SAMD00023353_8300110</name>
</gene>
<accession>A0A1S8AAS5</accession>
<name>A0A1S8AAS5_ROSNE</name>
<organism evidence="1">
    <name type="scientific">Rosellinia necatrix</name>
    <name type="common">White root-rot fungus</name>
    <dbReference type="NCBI Taxonomy" id="77044"/>
    <lineage>
        <taxon>Eukaryota</taxon>
        <taxon>Fungi</taxon>
        <taxon>Dikarya</taxon>
        <taxon>Ascomycota</taxon>
        <taxon>Pezizomycotina</taxon>
        <taxon>Sordariomycetes</taxon>
        <taxon>Xylariomycetidae</taxon>
        <taxon>Xylariales</taxon>
        <taxon>Xylariaceae</taxon>
        <taxon>Rosellinia</taxon>
    </lineage>
</organism>
<proteinExistence type="predicted"/>
<evidence type="ECO:0000313" key="2">
    <source>
        <dbReference type="Proteomes" id="UP000054516"/>
    </source>
</evidence>
<sequence length="61" mass="6932">MVPPARHWLVCNIGIKIEIPTIEILTIEILTIEILATDILTTDPRGESKMCRSRAVCFLPW</sequence>
<keyword evidence="2" id="KW-1185">Reference proteome</keyword>
<protein>
    <submittedName>
        <fullName evidence="1">Uncharacterized protein</fullName>
    </submittedName>
</protein>
<dbReference type="EMBL" id="DF977528">
    <property type="protein sequence ID" value="GAW27198.1"/>
    <property type="molecule type" value="Genomic_DNA"/>
</dbReference>
<evidence type="ECO:0000313" key="1">
    <source>
        <dbReference type="EMBL" id="GAW27198.1"/>
    </source>
</evidence>
<dbReference type="AlphaFoldDB" id="A0A1S8AAS5"/>
<reference evidence="1" key="1">
    <citation type="submission" date="2016-03" db="EMBL/GenBank/DDBJ databases">
        <title>Draft genome sequence of Rosellinia necatrix.</title>
        <authorList>
            <person name="Kanematsu S."/>
        </authorList>
    </citation>
    <scope>NUCLEOTIDE SEQUENCE [LARGE SCALE GENOMIC DNA]</scope>
    <source>
        <strain evidence="1">W97</strain>
    </source>
</reference>